<gene>
    <name evidence="1" type="ORF">G3I29_07825</name>
</gene>
<comment type="caution">
    <text evidence="1">The sequence shown here is derived from an EMBL/GenBank/DDBJ whole genome shotgun (WGS) entry which is preliminary data.</text>
</comment>
<sequence>MTMTLELATKLLAGLTVGNRVAVKDPRATNQPGRWTNYWVVEDPAINLPAYRRCQHGHASVSLRVWRHAGGYVDQLAACHLTDQSQWVRKEARLWQPVEGAQHIVSATGFEDRGTGQTWQSTVCGELLESTGDRNWGAGHMTHPTYGRHGDQVTCPGCRLSNGLDLEVQA</sequence>
<dbReference type="AlphaFoldDB" id="A0A6N9TVA9"/>
<dbReference type="RefSeq" id="WP_164343358.1">
    <property type="nucleotide sequence ID" value="NZ_JAAGLQ010000164.1"/>
</dbReference>
<evidence type="ECO:0000313" key="2">
    <source>
        <dbReference type="Proteomes" id="UP000471293"/>
    </source>
</evidence>
<accession>A0A6N9TVA9</accession>
<dbReference type="Proteomes" id="UP000471293">
    <property type="component" value="Unassembled WGS sequence"/>
</dbReference>
<evidence type="ECO:0000313" key="1">
    <source>
        <dbReference type="EMBL" id="NEA15440.1"/>
    </source>
</evidence>
<name>A0A6N9TVA9_STRHA</name>
<organism evidence="1 2">
    <name type="scientific">Streptomyces halstedii</name>
    <dbReference type="NCBI Taxonomy" id="1944"/>
    <lineage>
        <taxon>Bacteria</taxon>
        <taxon>Bacillati</taxon>
        <taxon>Actinomycetota</taxon>
        <taxon>Actinomycetes</taxon>
        <taxon>Kitasatosporales</taxon>
        <taxon>Streptomycetaceae</taxon>
        <taxon>Streptomyces</taxon>
    </lineage>
</organism>
<proteinExistence type="predicted"/>
<protein>
    <submittedName>
        <fullName evidence="1">Uncharacterized protein</fullName>
    </submittedName>
</protein>
<reference evidence="1 2" key="1">
    <citation type="submission" date="2020-01" db="EMBL/GenBank/DDBJ databases">
        <title>Insect and environment-associated Actinomycetes.</title>
        <authorList>
            <person name="Currrie C."/>
            <person name="Chevrette M."/>
            <person name="Carlson C."/>
            <person name="Stubbendieck R."/>
            <person name="Wendt-Pienkowski E."/>
        </authorList>
    </citation>
    <scope>NUCLEOTIDE SEQUENCE [LARGE SCALE GENOMIC DNA]</scope>
    <source>
        <strain evidence="1 2">SID11342</strain>
    </source>
</reference>
<dbReference type="EMBL" id="JAAGLQ010000164">
    <property type="protein sequence ID" value="NEA15440.1"/>
    <property type="molecule type" value="Genomic_DNA"/>
</dbReference>